<evidence type="ECO:0000313" key="3">
    <source>
        <dbReference type="EMBL" id="KAJ8317327.1"/>
    </source>
</evidence>
<dbReference type="SUPFAM" id="SSF63748">
    <property type="entry name" value="Tudor/PWWP/MBT"/>
    <property type="match status" value="1"/>
</dbReference>
<evidence type="ECO:0000313" key="4">
    <source>
        <dbReference type="Proteomes" id="UP001217089"/>
    </source>
</evidence>
<dbReference type="PROSITE" id="PS50304">
    <property type="entry name" value="TUDOR"/>
    <property type="match status" value="1"/>
</dbReference>
<proteinExistence type="predicted"/>
<feature type="region of interest" description="Disordered" evidence="1">
    <location>
        <begin position="850"/>
        <end position="952"/>
    </location>
</feature>
<dbReference type="Proteomes" id="UP001217089">
    <property type="component" value="Unassembled WGS sequence"/>
</dbReference>
<dbReference type="SMART" id="SM00333">
    <property type="entry name" value="TUDOR"/>
    <property type="match status" value="1"/>
</dbReference>
<feature type="compositionally biased region" description="Polar residues" evidence="1">
    <location>
        <begin position="440"/>
        <end position="452"/>
    </location>
</feature>
<feature type="region of interest" description="Disordered" evidence="1">
    <location>
        <begin position="307"/>
        <end position="330"/>
    </location>
</feature>
<gene>
    <name evidence="3" type="ORF">KUTeg_005231</name>
</gene>
<dbReference type="PANTHER" id="PTHR16442:SF1">
    <property type="entry name" value="RING FINGER PROTEIN 17"/>
    <property type="match status" value="1"/>
</dbReference>
<dbReference type="EMBL" id="JARBDR010000246">
    <property type="protein sequence ID" value="KAJ8317327.1"/>
    <property type="molecule type" value="Genomic_DNA"/>
</dbReference>
<feature type="region of interest" description="Disordered" evidence="1">
    <location>
        <begin position="275"/>
        <end position="294"/>
    </location>
</feature>
<feature type="region of interest" description="Disordered" evidence="1">
    <location>
        <begin position="1012"/>
        <end position="1066"/>
    </location>
</feature>
<dbReference type="Pfam" id="PF00567">
    <property type="entry name" value="TUDOR"/>
    <property type="match status" value="1"/>
</dbReference>
<feature type="region of interest" description="Disordered" evidence="1">
    <location>
        <begin position="1106"/>
        <end position="1157"/>
    </location>
</feature>
<feature type="domain" description="Tudor" evidence="2">
    <location>
        <begin position="70"/>
        <end position="130"/>
    </location>
</feature>
<comment type="caution">
    <text evidence="3">The sequence shown here is derived from an EMBL/GenBank/DDBJ whole genome shotgun (WGS) entry which is preliminary data.</text>
</comment>
<dbReference type="InterPro" id="IPR002999">
    <property type="entry name" value="Tudor"/>
</dbReference>
<feature type="compositionally biased region" description="Basic and acidic residues" evidence="1">
    <location>
        <begin position="1114"/>
        <end position="1128"/>
    </location>
</feature>
<dbReference type="PANTHER" id="PTHR16442">
    <property type="entry name" value="RING FINGER PROTEIN 17"/>
    <property type="match status" value="1"/>
</dbReference>
<keyword evidence="4" id="KW-1185">Reference proteome</keyword>
<feature type="compositionally biased region" description="Polar residues" evidence="1">
    <location>
        <begin position="1044"/>
        <end position="1059"/>
    </location>
</feature>
<feature type="compositionally biased region" description="Polar residues" evidence="1">
    <location>
        <begin position="494"/>
        <end position="507"/>
    </location>
</feature>
<feature type="compositionally biased region" description="Low complexity" evidence="1">
    <location>
        <begin position="275"/>
        <end position="284"/>
    </location>
</feature>
<sequence length="1184" mass="135169">MLKEYRELVAEMSTPALIHMLGKVTQVIDPENFFMQIGTDDDMAKFCQFETDLEDFCIGKNVKDFTNPDKLFVGSLALVSTSQNGEWRRGQITRLDLDKKSADVYCVDYGTTVLVDEDNLFLDFPDFISQHPQQALKCCLAGIRPISKSWPSRAVKHFQTLTDGEVFYTVIHYNDNGTFYVSLYSQDDGLSLAHKMLQEELGVPSDYATFATFDEVKENFAQNQCYEGEYCNGFEGYYSEESAGSNMYGTPVYEDQNFNHNNGSVDVFLSVNSDSRASSRSGTSEDVDFQDPNGSVLRNFNETKTCNEETLEENPVSESSPDKIIPKFDFGPLQKTKNTSAVKIKEKLRKDTVTKLHKENIKIKEEMVEQANMAVLAGYGGLEDLDQFNEHKDYSYNKTDTTTLYTDMNQTSEYNSVQSASLNEITGMKENDLKTKNRHGSGNSDVGKSKSVSDICKNSPRNSPTRFKQSQRYIKGSRNSPVPLKLDDSEQRKLSTTTDQQNHSSTPENLLRIGTECSKQRRKIPVVTEIKSDVMQYDIYSALTKIFQEADTDGENVTRDKLQKLFSTDMYMFLEKEQISDIITLVLNRAIRYYGEIHDAMLEIIETLENTEDFVDCLMHGLKKMQDAYIKAHTTRSLYHTQCSKILAHICNMSVHWGERAIAIQEYVISVIEKWIIFNIKGTQTGNSVDKLHLIYLDCFEIIWKIVGTTLVKSNPELHSKLGDTCKEKLFHPDISRSYGHTHIDKSLFYRKVKEKLLEVYISCFCSHQNQEDRDTVDRDCQTERIRCFTVDVECQTDVSTTFREYQTDTSPGQDDEDFPSWSNVVKKSVLQENKMKANVYDENRLKANVKNKKTKQKSNTHELKTSYSESSVRLKTDPYNYTLKTSPNEQTLRTSPKNDNQKYLKRNTLKDPSHPTKSYSASHNLLHEKSKINKSKTSPIKGGNLAPTKGKSELTLTGIMKDMEAKYKETRSDTDLSSNQDVTPNHWDDSFSDQDVDMTNKDGMTINIEKNISEGQSLDEKKSDEPIDWWSVGDDGEKKENAKNTTVKNPADNMTSSVEVDKSIDQNENVVKSNYATKNNIYIDDDNDYDPYNDFDDLDYATFSNEEDEEDFGDSRVKYNQNHKENENPSSTEESSTTKPKTSYLKPTAPSWKPGQRKCTICGETTHLIYNCPDKFKEGGLFL</sequence>
<feature type="region of interest" description="Disordered" evidence="1">
    <location>
        <begin position="970"/>
        <end position="996"/>
    </location>
</feature>
<dbReference type="Gene3D" id="2.30.30.140">
    <property type="match status" value="1"/>
</dbReference>
<name>A0ABQ9FL37_TEGGR</name>
<feature type="compositionally biased region" description="Polar residues" evidence="1">
    <location>
        <begin position="883"/>
        <end position="899"/>
    </location>
</feature>
<evidence type="ECO:0000256" key="1">
    <source>
        <dbReference type="SAM" id="MobiDB-lite"/>
    </source>
</evidence>
<reference evidence="3 4" key="1">
    <citation type="submission" date="2022-12" db="EMBL/GenBank/DDBJ databases">
        <title>Chromosome-level genome of Tegillarca granosa.</title>
        <authorList>
            <person name="Kim J."/>
        </authorList>
    </citation>
    <scope>NUCLEOTIDE SEQUENCE [LARGE SCALE GENOMIC DNA]</scope>
    <source>
        <strain evidence="3">Teg-2019</strain>
        <tissue evidence="3">Adductor muscle</tissue>
    </source>
</reference>
<feature type="region of interest" description="Disordered" evidence="1">
    <location>
        <begin position="430"/>
        <end position="507"/>
    </location>
</feature>
<feature type="compositionally biased region" description="Polar residues" evidence="1">
    <location>
        <begin position="459"/>
        <end position="480"/>
    </location>
</feature>
<feature type="compositionally biased region" description="Basic residues" evidence="1">
    <location>
        <begin position="850"/>
        <end position="859"/>
    </location>
</feature>
<evidence type="ECO:0000259" key="2">
    <source>
        <dbReference type="PROSITE" id="PS50304"/>
    </source>
</evidence>
<feature type="compositionally biased region" description="Low complexity" evidence="1">
    <location>
        <begin position="1129"/>
        <end position="1144"/>
    </location>
</feature>
<organism evidence="3 4">
    <name type="scientific">Tegillarca granosa</name>
    <name type="common">Malaysian cockle</name>
    <name type="synonym">Anadara granosa</name>
    <dbReference type="NCBI Taxonomy" id="220873"/>
    <lineage>
        <taxon>Eukaryota</taxon>
        <taxon>Metazoa</taxon>
        <taxon>Spiralia</taxon>
        <taxon>Lophotrochozoa</taxon>
        <taxon>Mollusca</taxon>
        <taxon>Bivalvia</taxon>
        <taxon>Autobranchia</taxon>
        <taxon>Pteriomorphia</taxon>
        <taxon>Arcoida</taxon>
        <taxon>Arcoidea</taxon>
        <taxon>Arcidae</taxon>
        <taxon>Tegillarca</taxon>
    </lineage>
</organism>
<accession>A0ABQ9FL37</accession>
<dbReference type="InterPro" id="IPR035437">
    <property type="entry name" value="SNase_OB-fold_sf"/>
</dbReference>
<dbReference type="Gene3D" id="2.40.50.90">
    <property type="match status" value="1"/>
</dbReference>
<protein>
    <recommendedName>
        <fullName evidence="2">Tudor domain-containing protein</fullName>
    </recommendedName>
</protein>